<dbReference type="AlphaFoldDB" id="A0AB37UC83"/>
<dbReference type="RefSeq" id="WP_199755795.1">
    <property type="nucleotide sequence ID" value="NZ_JAVKZF010000001.1"/>
</dbReference>
<sequence length="169" mass="18197">MRALSFAGLLLILEPQQLDGTVFSKVLAILAGICWAGGVIVAKKLQQQHNLDLLSLTAWQTLFGAVPLLFVVLFIPSEPIVWSNEFVVALIYNVIPGTAIAMLLWLYILNHLSASTAGLGMLMNPVVGVLTAWLQLGERPGLTESVGMLLIVSALAFNVNSLQKTKSTN</sequence>
<feature type="transmembrane region" description="Helical" evidence="6">
    <location>
        <begin position="87"/>
        <end position="109"/>
    </location>
</feature>
<dbReference type="GO" id="GO:0016020">
    <property type="term" value="C:membrane"/>
    <property type="evidence" value="ECO:0007669"/>
    <property type="project" value="UniProtKB-SubCell"/>
</dbReference>
<dbReference type="InterPro" id="IPR050638">
    <property type="entry name" value="AA-Vitamin_Transporters"/>
</dbReference>
<evidence type="ECO:0000313" key="9">
    <source>
        <dbReference type="Proteomes" id="UP000282574"/>
    </source>
</evidence>
<reference evidence="8 9" key="1">
    <citation type="journal article" date="2019" name="Genome Biol. Evol.">
        <title>Day and night: Metabolic profiles and evolutionary relationships of six axenic non-marine cyanobacteria.</title>
        <authorList>
            <person name="Will S.E."/>
            <person name="Henke P."/>
            <person name="Boedeker C."/>
            <person name="Huang S."/>
            <person name="Brinkmann H."/>
            <person name="Rohde M."/>
            <person name="Jarek M."/>
            <person name="Friedl T."/>
            <person name="Seufert S."/>
            <person name="Schumacher M."/>
            <person name="Overmann J."/>
            <person name="Neumann-Schaal M."/>
            <person name="Petersen J."/>
        </authorList>
    </citation>
    <scope>NUCLEOTIDE SEQUENCE [LARGE SCALE GENOMIC DNA]</scope>
    <source>
        <strain evidence="8 9">SAG 39.79</strain>
    </source>
</reference>
<dbReference type="PANTHER" id="PTHR32322:SF2">
    <property type="entry name" value="EAMA DOMAIN-CONTAINING PROTEIN"/>
    <property type="match status" value="1"/>
</dbReference>
<dbReference type="EMBL" id="RSCK01000077">
    <property type="protein sequence ID" value="RUT05389.1"/>
    <property type="molecule type" value="Genomic_DNA"/>
</dbReference>
<dbReference type="SUPFAM" id="SSF103481">
    <property type="entry name" value="Multidrug resistance efflux transporter EmrE"/>
    <property type="match status" value="1"/>
</dbReference>
<dbReference type="InterPro" id="IPR037185">
    <property type="entry name" value="EmrE-like"/>
</dbReference>
<comment type="caution">
    <text evidence="8">The sequence shown here is derived from an EMBL/GenBank/DDBJ whole genome shotgun (WGS) entry which is preliminary data.</text>
</comment>
<protein>
    <recommendedName>
        <fullName evidence="7">EamA domain-containing protein</fullName>
    </recommendedName>
</protein>
<dbReference type="PANTHER" id="PTHR32322">
    <property type="entry name" value="INNER MEMBRANE TRANSPORTER"/>
    <property type="match status" value="1"/>
</dbReference>
<keyword evidence="4 6" id="KW-1133">Transmembrane helix</keyword>
<name>A0AB37UC83_9CYAN</name>
<feature type="transmembrane region" description="Helical" evidence="6">
    <location>
        <begin position="54"/>
        <end position="75"/>
    </location>
</feature>
<keyword evidence="3 6" id="KW-0812">Transmembrane</keyword>
<comment type="similarity">
    <text evidence="2">Belongs to the EamA transporter family.</text>
</comment>
<evidence type="ECO:0000256" key="6">
    <source>
        <dbReference type="SAM" id="Phobius"/>
    </source>
</evidence>
<dbReference type="InterPro" id="IPR000620">
    <property type="entry name" value="EamA_dom"/>
</dbReference>
<keyword evidence="9" id="KW-1185">Reference proteome</keyword>
<evidence type="ECO:0000256" key="3">
    <source>
        <dbReference type="ARBA" id="ARBA00022692"/>
    </source>
</evidence>
<evidence type="ECO:0000256" key="1">
    <source>
        <dbReference type="ARBA" id="ARBA00004141"/>
    </source>
</evidence>
<gene>
    <name evidence="8" type="ORF">DSM107010_55420</name>
</gene>
<feature type="domain" description="EamA" evidence="7">
    <location>
        <begin position="26"/>
        <end position="158"/>
    </location>
</feature>
<feature type="transmembrane region" description="Helical" evidence="6">
    <location>
        <begin position="25"/>
        <end position="42"/>
    </location>
</feature>
<evidence type="ECO:0000256" key="4">
    <source>
        <dbReference type="ARBA" id="ARBA00022989"/>
    </source>
</evidence>
<feature type="transmembrane region" description="Helical" evidence="6">
    <location>
        <begin position="116"/>
        <end position="136"/>
    </location>
</feature>
<accession>A0AB37UC83</accession>
<evidence type="ECO:0000256" key="5">
    <source>
        <dbReference type="ARBA" id="ARBA00023136"/>
    </source>
</evidence>
<dbReference type="Proteomes" id="UP000282574">
    <property type="component" value="Unassembled WGS sequence"/>
</dbReference>
<evidence type="ECO:0000313" key="8">
    <source>
        <dbReference type="EMBL" id="RUT05389.1"/>
    </source>
</evidence>
<evidence type="ECO:0000256" key="2">
    <source>
        <dbReference type="ARBA" id="ARBA00007362"/>
    </source>
</evidence>
<proteinExistence type="inferred from homology"/>
<keyword evidence="5 6" id="KW-0472">Membrane</keyword>
<organism evidence="8 9">
    <name type="scientific">Chroococcidiopsis cubana SAG 39.79</name>
    <dbReference type="NCBI Taxonomy" id="388085"/>
    <lineage>
        <taxon>Bacteria</taxon>
        <taxon>Bacillati</taxon>
        <taxon>Cyanobacteriota</taxon>
        <taxon>Cyanophyceae</taxon>
        <taxon>Chroococcidiopsidales</taxon>
        <taxon>Chroococcidiopsidaceae</taxon>
        <taxon>Chroococcidiopsis</taxon>
    </lineage>
</organism>
<evidence type="ECO:0000259" key="7">
    <source>
        <dbReference type="Pfam" id="PF00892"/>
    </source>
</evidence>
<dbReference type="Pfam" id="PF00892">
    <property type="entry name" value="EamA"/>
    <property type="match status" value="1"/>
</dbReference>
<comment type="subcellular location">
    <subcellularLocation>
        <location evidence="1">Membrane</location>
        <topology evidence="1">Multi-pass membrane protein</topology>
    </subcellularLocation>
</comment>
<feature type="transmembrane region" description="Helical" evidence="6">
    <location>
        <begin position="142"/>
        <end position="159"/>
    </location>
</feature>